<proteinExistence type="predicted"/>
<dbReference type="Proteomes" id="UP000663825">
    <property type="component" value="Unassembled WGS sequence"/>
</dbReference>
<comment type="caution">
    <text evidence="1">The sequence shown here is derived from an EMBL/GenBank/DDBJ whole genome shotgun (WGS) entry which is preliminary data.</text>
</comment>
<evidence type="ECO:0000313" key="1">
    <source>
        <dbReference type="EMBL" id="CAF3256789.1"/>
    </source>
</evidence>
<gene>
    <name evidence="1" type="ORF">LUA448_LOCUS5156</name>
    <name evidence="2" type="ORF">TIS948_LOCUS18673</name>
</gene>
<reference evidence="1" key="1">
    <citation type="submission" date="2021-02" db="EMBL/GenBank/DDBJ databases">
        <authorList>
            <person name="Nowell W R."/>
        </authorList>
    </citation>
    <scope>NUCLEOTIDE SEQUENCE</scope>
</reference>
<dbReference type="Proteomes" id="UP000663833">
    <property type="component" value="Unassembled WGS sequence"/>
</dbReference>
<dbReference type="EMBL" id="CAJNXB010003283">
    <property type="protein sequence ID" value="CAF3304669.1"/>
    <property type="molecule type" value="Genomic_DNA"/>
</dbReference>
<evidence type="ECO:0000313" key="3">
    <source>
        <dbReference type="Proteomes" id="UP000663833"/>
    </source>
</evidence>
<dbReference type="OrthoDB" id="432447at2759"/>
<dbReference type="EMBL" id="CAJNYD010000422">
    <property type="protein sequence ID" value="CAF3256789.1"/>
    <property type="molecule type" value="Genomic_DNA"/>
</dbReference>
<organism evidence="1 3">
    <name type="scientific">Rotaria socialis</name>
    <dbReference type="NCBI Taxonomy" id="392032"/>
    <lineage>
        <taxon>Eukaryota</taxon>
        <taxon>Metazoa</taxon>
        <taxon>Spiralia</taxon>
        <taxon>Gnathifera</taxon>
        <taxon>Rotifera</taxon>
        <taxon>Eurotatoria</taxon>
        <taxon>Bdelloidea</taxon>
        <taxon>Philodinida</taxon>
        <taxon>Philodinidae</taxon>
        <taxon>Rotaria</taxon>
    </lineage>
</organism>
<evidence type="ECO:0008006" key="4">
    <source>
        <dbReference type="Google" id="ProtNLM"/>
    </source>
</evidence>
<name>A0A817RDK6_9BILA</name>
<protein>
    <recommendedName>
        <fullName evidence="4">B box-type domain-containing protein</fullName>
    </recommendedName>
</protein>
<dbReference type="SUPFAM" id="SSF101908">
    <property type="entry name" value="Putative isomerase YbhE"/>
    <property type="match status" value="1"/>
</dbReference>
<evidence type="ECO:0000313" key="2">
    <source>
        <dbReference type="EMBL" id="CAF3304669.1"/>
    </source>
</evidence>
<sequence>MSSAHKSTASALTVCIPRSKCSCSQAKEITHVCLGCYEGFCSKCYKEHRRQISSVVECDINANDMIVQAIHSSVLEYGGDRGFNPVKLRDQINAFHDNMILAVNDSTRQALCSLRKLIDERNDILIDLVEPITELGSMEDVKSYVERNQQRIVAELRARNDRIEQTSSSSVRVSVHCAPATDWDHLIELEQSEQNGKWGVVGPVSIDDLHFERLIQGHEPIKRIDNQKIGRAIAASDRHVIFVRNNDELSIVECNRDYQTIIPMPRGKNVSDALVEVLDICWLSSQSVFILLSEAQIFKFDPSRKTPRLVSEIRPPGGRLFASCTSSRNTLLLSFTGEGSCLQEWSPSDWTLRNQWNAPISCRKDQKIRSIRFSQSGSRLGVTLSNDRKSDYFEVRDANTMQCVWSKRIPAMPCLGPISLPNDKWLVGVRAYHLLFLLDSNGEVKSIQLTSAGKSSLQNITMLKQSIIVMRTAETVIFFDLLN</sequence>
<dbReference type="AlphaFoldDB" id="A0A817RDK6"/>
<accession>A0A817RDK6</accession>